<organism evidence="1 2">
    <name type="scientific">Rotaria socialis</name>
    <dbReference type="NCBI Taxonomy" id="392032"/>
    <lineage>
        <taxon>Eukaryota</taxon>
        <taxon>Metazoa</taxon>
        <taxon>Spiralia</taxon>
        <taxon>Gnathifera</taxon>
        <taxon>Rotifera</taxon>
        <taxon>Eurotatoria</taxon>
        <taxon>Bdelloidea</taxon>
        <taxon>Philodinida</taxon>
        <taxon>Philodinidae</taxon>
        <taxon>Rotaria</taxon>
    </lineage>
</organism>
<evidence type="ECO:0000313" key="1">
    <source>
        <dbReference type="EMBL" id="CAF5046778.1"/>
    </source>
</evidence>
<feature type="non-terminal residue" evidence="1">
    <location>
        <position position="89"/>
    </location>
</feature>
<comment type="caution">
    <text evidence="1">The sequence shown here is derived from an EMBL/GenBank/DDBJ whole genome shotgun (WGS) entry which is preliminary data.</text>
</comment>
<accession>A0A822CLS6</accession>
<protein>
    <submittedName>
        <fullName evidence="1">Uncharacterized protein</fullName>
    </submittedName>
</protein>
<dbReference type="AlphaFoldDB" id="A0A822CLS6"/>
<proteinExistence type="predicted"/>
<evidence type="ECO:0000313" key="2">
    <source>
        <dbReference type="Proteomes" id="UP000663848"/>
    </source>
</evidence>
<reference evidence="1" key="1">
    <citation type="submission" date="2021-02" db="EMBL/GenBank/DDBJ databases">
        <authorList>
            <person name="Nowell W R."/>
        </authorList>
    </citation>
    <scope>NUCLEOTIDE SEQUENCE</scope>
</reference>
<sequence>MPKTNDVLSNPAIQAAVTQAAYQTLISLYPAQKVLFDKAQSGFLNTLRKDLLAQLATIRGTAVGYLVASTILSNRSLDHSQDKITYTPI</sequence>
<dbReference type="EMBL" id="CAJOBR010049262">
    <property type="protein sequence ID" value="CAF5046778.1"/>
    <property type="molecule type" value="Genomic_DNA"/>
</dbReference>
<gene>
    <name evidence="1" type="ORF">QYT958_LOCUS41791</name>
</gene>
<name>A0A822CLS6_9BILA</name>
<dbReference type="Proteomes" id="UP000663848">
    <property type="component" value="Unassembled WGS sequence"/>
</dbReference>